<keyword evidence="1" id="KW-0560">Oxidoreductase</keyword>
<dbReference type="SUPFAM" id="SSF55347">
    <property type="entry name" value="Glyceraldehyde-3-phosphate dehydrogenase-like, C-terminal domain"/>
    <property type="match status" value="1"/>
</dbReference>
<dbReference type="EMBL" id="JARRAG010000002">
    <property type="protein sequence ID" value="MDG3005091.1"/>
    <property type="molecule type" value="Genomic_DNA"/>
</dbReference>
<dbReference type="Pfam" id="PF01408">
    <property type="entry name" value="GFO_IDH_MocA"/>
    <property type="match status" value="1"/>
</dbReference>
<dbReference type="Pfam" id="PF22725">
    <property type="entry name" value="GFO_IDH_MocA_C3"/>
    <property type="match status" value="1"/>
</dbReference>
<name>A0ABT6FC23_9BACT</name>
<evidence type="ECO:0000259" key="3">
    <source>
        <dbReference type="Pfam" id="PF22725"/>
    </source>
</evidence>
<evidence type="ECO:0000259" key="2">
    <source>
        <dbReference type="Pfam" id="PF01408"/>
    </source>
</evidence>
<protein>
    <submittedName>
        <fullName evidence="4">Gfo/Idh/MocA family oxidoreductase</fullName>
    </submittedName>
</protein>
<dbReference type="InterPro" id="IPR050463">
    <property type="entry name" value="Gfo/Idh/MocA_oxidrdct_glycsds"/>
</dbReference>
<dbReference type="SUPFAM" id="SSF51735">
    <property type="entry name" value="NAD(P)-binding Rossmann-fold domains"/>
    <property type="match status" value="1"/>
</dbReference>
<dbReference type="InterPro" id="IPR000683">
    <property type="entry name" value="Gfo/Idh/MocA-like_OxRdtase_N"/>
</dbReference>
<reference evidence="4 5" key="1">
    <citation type="submission" date="2023-03" db="EMBL/GenBank/DDBJ databases">
        <title>Paludisphaera mucosa sp. nov. a novel planctomycete from northern fen.</title>
        <authorList>
            <person name="Ivanova A."/>
        </authorList>
    </citation>
    <scope>NUCLEOTIDE SEQUENCE [LARGE SCALE GENOMIC DNA]</scope>
    <source>
        <strain evidence="4 5">Pla2</strain>
    </source>
</reference>
<accession>A0ABT6FC23</accession>
<evidence type="ECO:0000256" key="1">
    <source>
        <dbReference type="ARBA" id="ARBA00023002"/>
    </source>
</evidence>
<dbReference type="Gene3D" id="3.30.360.10">
    <property type="entry name" value="Dihydrodipicolinate Reductase, domain 2"/>
    <property type="match status" value="1"/>
</dbReference>
<dbReference type="RefSeq" id="WP_277861440.1">
    <property type="nucleotide sequence ID" value="NZ_JARRAG010000002.1"/>
</dbReference>
<keyword evidence="5" id="KW-1185">Reference proteome</keyword>
<gene>
    <name evidence="4" type="ORF">PZE19_14985</name>
</gene>
<organism evidence="4 5">
    <name type="scientific">Paludisphaera mucosa</name>
    <dbReference type="NCBI Taxonomy" id="3030827"/>
    <lineage>
        <taxon>Bacteria</taxon>
        <taxon>Pseudomonadati</taxon>
        <taxon>Planctomycetota</taxon>
        <taxon>Planctomycetia</taxon>
        <taxon>Isosphaerales</taxon>
        <taxon>Isosphaeraceae</taxon>
        <taxon>Paludisphaera</taxon>
    </lineage>
</organism>
<feature type="domain" description="GFO/IDH/MocA-like oxidoreductase" evidence="3">
    <location>
        <begin position="135"/>
        <end position="255"/>
    </location>
</feature>
<dbReference type="Proteomes" id="UP001216907">
    <property type="component" value="Unassembled WGS sequence"/>
</dbReference>
<feature type="domain" description="Gfo/Idh/MocA-like oxidoreductase N-terminal" evidence="2">
    <location>
        <begin position="7"/>
        <end position="122"/>
    </location>
</feature>
<dbReference type="Gene3D" id="3.40.50.720">
    <property type="entry name" value="NAD(P)-binding Rossmann-like Domain"/>
    <property type="match status" value="1"/>
</dbReference>
<dbReference type="PANTHER" id="PTHR43818:SF11">
    <property type="entry name" value="BCDNA.GH03377"/>
    <property type="match status" value="1"/>
</dbReference>
<evidence type="ECO:0000313" key="5">
    <source>
        <dbReference type="Proteomes" id="UP001216907"/>
    </source>
</evidence>
<evidence type="ECO:0000313" key="4">
    <source>
        <dbReference type="EMBL" id="MDG3005091.1"/>
    </source>
</evidence>
<dbReference type="InterPro" id="IPR055170">
    <property type="entry name" value="GFO_IDH_MocA-like_dom"/>
</dbReference>
<dbReference type="InterPro" id="IPR036291">
    <property type="entry name" value="NAD(P)-bd_dom_sf"/>
</dbReference>
<proteinExistence type="predicted"/>
<comment type="caution">
    <text evidence="4">The sequence shown here is derived from an EMBL/GenBank/DDBJ whole genome shotgun (WGS) entry which is preliminary data.</text>
</comment>
<dbReference type="PANTHER" id="PTHR43818">
    <property type="entry name" value="BCDNA.GH03377"/>
    <property type="match status" value="1"/>
</dbReference>
<sequence length="375" mass="41302">MTDQGDLRVGVVGCGGFGLYALQQYVQVPGVRPVAMAGTAREASIAAAKRFGIPDVESVDSLLARDDVDLVYIATPPFLHFPQAMQALRAGKHVVCEKPLAMTVEQADAMIAEAKRGDLLLTANLMQRYNPVYDAVATLIADRVLGEPIHGFFENYASDENLGPEHWFWDRAKSGGIFVEHGVHFFDLLAGWLGAGEVVSAQRGIRPGSSPPIEEQVQCAVRYADDVLINFYHGFHQPGRMDRQELRLVFERGDVTLYGWIPTVVKIHAVADEAQTRALAGLFPGARIDCTASYAPKDRACAARHKMLDVYQTLELSWGEGVVKSHRYGELLRRMMADQLAWIRDRSHVRKVADSNGRDSLVLACEADRLAQASA</sequence>